<dbReference type="AlphaFoldDB" id="A0A1E2UNV2"/>
<sequence>MKPKTSGDYLEDRGKVIDKMRAMLDEAALAGRDLTAEEIEKYEALERKQEALEKQARLMDNQDELEYEVSQPWNPIINRRSLLNESNPHTDKPKSIVPATEVFSEATKAPQPTPGVTLGGILRAMAGADTTAVIQNALSIGADPAGGYTVPTALLAQLVDALRAKSVCNAAGCQTVVLDTKQTNVARLDTDPVAAWRAEQSLVAESDPTFGNIQFNAESLAVLVKVSFELLQDSINVEEALMNAFAQSLALTLDQAALNGTGLANEPLGIVNTPGIKTVDMGINGAALANYNPMIDSYYELANANAGNVTAAVMAPRTQMEFAKLVDSTGQPLQRPSTIRDLPFLSTTTMPITETHGTANNASSIIVGDFSQLWIGIRQRLRIEVLREKFMDNLQVGFIAHLRADVALAHPQSFCHVQGVVPV</sequence>
<comment type="subcellular location">
    <subcellularLocation>
        <location evidence="1">Virion</location>
    </subcellularLocation>
</comment>
<evidence type="ECO:0000256" key="1">
    <source>
        <dbReference type="ARBA" id="ARBA00004328"/>
    </source>
</evidence>
<dbReference type="RefSeq" id="WP_069024267.1">
    <property type="nucleotide sequence ID" value="NZ_LVJZ01000003.1"/>
</dbReference>
<keyword evidence="5" id="KW-1185">Reference proteome</keyword>
<feature type="domain" description="Phage capsid-like C-terminal" evidence="3">
    <location>
        <begin position="146"/>
        <end position="418"/>
    </location>
</feature>
<evidence type="ECO:0000313" key="5">
    <source>
        <dbReference type="Proteomes" id="UP000094849"/>
    </source>
</evidence>
<name>A0A1E2UNV2_9GAMM</name>
<accession>A0A1E2UNV2</accession>
<organism evidence="4 5">
    <name type="scientific">Candidatus Thiodiazotropha endoloripes</name>
    <dbReference type="NCBI Taxonomy" id="1818881"/>
    <lineage>
        <taxon>Bacteria</taxon>
        <taxon>Pseudomonadati</taxon>
        <taxon>Pseudomonadota</taxon>
        <taxon>Gammaproteobacteria</taxon>
        <taxon>Chromatiales</taxon>
        <taxon>Sedimenticolaceae</taxon>
        <taxon>Candidatus Thiodiazotropha</taxon>
    </lineage>
</organism>
<reference evidence="4 5" key="1">
    <citation type="submission" date="2016-03" db="EMBL/GenBank/DDBJ databases">
        <title>Chemosynthetic sulphur-oxidizing symbionts of marine invertebrate animals are capable of nitrogen fixation.</title>
        <authorList>
            <person name="Petersen J.M."/>
            <person name="Kemper A."/>
            <person name="Gruber-Vodicka H."/>
            <person name="Cardini U."/>
            <person name="Geest Mvander."/>
            <person name="Kleiner M."/>
            <person name="Bulgheresi S."/>
            <person name="Fussmann M."/>
            <person name="Herbold C."/>
            <person name="Seah B.K.B."/>
            <person name="Antony C.Paul."/>
            <person name="Liu D."/>
            <person name="Belitz A."/>
            <person name="Weber M."/>
        </authorList>
    </citation>
    <scope>NUCLEOTIDE SEQUENCE [LARGE SCALE GENOMIC DNA]</scope>
    <source>
        <strain evidence="4">G_D</strain>
    </source>
</reference>
<dbReference type="SUPFAM" id="SSF56563">
    <property type="entry name" value="Major capsid protein gp5"/>
    <property type="match status" value="1"/>
</dbReference>
<comment type="caution">
    <text evidence="4">The sequence shown here is derived from an EMBL/GenBank/DDBJ whole genome shotgun (WGS) entry which is preliminary data.</text>
</comment>
<evidence type="ECO:0000256" key="2">
    <source>
        <dbReference type="SAM" id="Coils"/>
    </source>
</evidence>
<dbReference type="Pfam" id="PF05065">
    <property type="entry name" value="Phage_capsid"/>
    <property type="match status" value="1"/>
</dbReference>
<gene>
    <name evidence="4" type="ORF">A3196_06275</name>
</gene>
<evidence type="ECO:0000259" key="3">
    <source>
        <dbReference type="Pfam" id="PF05065"/>
    </source>
</evidence>
<dbReference type="EMBL" id="LVJZ01000003">
    <property type="protein sequence ID" value="ODB96396.1"/>
    <property type="molecule type" value="Genomic_DNA"/>
</dbReference>
<feature type="coiled-coil region" evidence="2">
    <location>
        <begin position="35"/>
        <end position="68"/>
    </location>
</feature>
<proteinExistence type="predicted"/>
<evidence type="ECO:0000313" key="4">
    <source>
        <dbReference type="EMBL" id="ODB96396.1"/>
    </source>
</evidence>
<dbReference type="InterPro" id="IPR054612">
    <property type="entry name" value="Phage_capsid-like_C"/>
</dbReference>
<dbReference type="InterPro" id="IPR024455">
    <property type="entry name" value="Phage_capsid"/>
</dbReference>
<dbReference type="Gene3D" id="3.30.2320.10">
    <property type="entry name" value="hypothetical protein PF0899 domain"/>
    <property type="match status" value="1"/>
</dbReference>
<dbReference type="STRING" id="1818881.A3196_06275"/>
<dbReference type="Gene3D" id="3.30.2400.10">
    <property type="entry name" value="Major capsid protein gp5"/>
    <property type="match status" value="1"/>
</dbReference>
<protein>
    <recommendedName>
        <fullName evidence="3">Phage capsid-like C-terminal domain-containing protein</fullName>
    </recommendedName>
</protein>
<dbReference type="NCBIfam" id="TIGR01554">
    <property type="entry name" value="major_cap_HK97"/>
    <property type="match status" value="1"/>
</dbReference>
<keyword evidence="2" id="KW-0175">Coiled coil</keyword>
<dbReference type="Proteomes" id="UP000094849">
    <property type="component" value="Unassembled WGS sequence"/>
</dbReference>